<evidence type="ECO:0000256" key="1">
    <source>
        <dbReference type="ARBA" id="ARBA00022729"/>
    </source>
</evidence>
<dbReference type="RefSeq" id="WP_263741035.1">
    <property type="nucleotide sequence ID" value="NZ_JAOWKZ010000004.1"/>
</dbReference>
<dbReference type="InterPro" id="IPR029046">
    <property type="entry name" value="LolA/LolB/LppX"/>
</dbReference>
<evidence type="ECO:0000256" key="2">
    <source>
        <dbReference type="SAM" id="SignalP"/>
    </source>
</evidence>
<dbReference type="InterPro" id="IPR004564">
    <property type="entry name" value="OM_lipoprot_carrier_LolA-like"/>
</dbReference>
<reference evidence="3 4" key="1">
    <citation type="submission" date="2022-10" db="EMBL/GenBank/DDBJ databases">
        <title>Defluviimonas sp. nov., isolated from ocean surface sediments.</title>
        <authorList>
            <person name="He W."/>
            <person name="Wang L."/>
            <person name="Zhang D.-F."/>
        </authorList>
    </citation>
    <scope>NUCLEOTIDE SEQUENCE [LARGE SCALE GENOMIC DNA]</scope>
    <source>
        <strain evidence="3 4">WL0050</strain>
    </source>
</reference>
<evidence type="ECO:0000313" key="4">
    <source>
        <dbReference type="Proteomes" id="UP001652564"/>
    </source>
</evidence>
<keyword evidence="3" id="KW-0449">Lipoprotein</keyword>
<accession>A0ABT2ZRY5</accession>
<evidence type="ECO:0000313" key="3">
    <source>
        <dbReference type="EMBL" id="MCV2873802.1"/>
    </source>
</evidence>
<dbReference type="CDD" id="cd16325">
    <property type="entry name" value="LolA"/>
    <property type="match status" value="1"/>
</dbReference>
<keyword evidence="4" id="KW-1185">Reference proteome</keyword>
<dbReference type="Pfam" id="PF03548">
    <property type="entry name" value="LolA"/>
    <property type="match status" value="1"/>
</dbReference>
<keyword evidence="1 2" id="KW-0732">Signal</keyword>
<dbReference type="Proteomes" id="UP001652564">
    <property type="component" value="Unassembled WGS sequence"/>
</dbReference>
<feature type="signal peptide" evidence="2">
    <location>
        <begin position="1"/>
        <end position="22"/>
    </location>
</feature>
<protein>
    <submittedName>
        <fullName evidence="3">Outer membrane lipoprotein carrier protein LolA</fullName>
    </submittedName>
</protein>
<gene>
    <name evidence="3" type="ORF">OEZ71_16000</name>
</gene>
<dbReference type="PANTHER" id="PTHR35869">
    <property type="entry name" value="OUTER-MEMBRANE LIPOPROTEIN CARRIER PROTEIN"/>
    <property type="match status" value="1"/>
</dbReference>
<comment type="caution">
    <text evidence="3">The sequence shown here is derived from an EMBL/GenBank/DDBJ whole genome shotgun (WGS) entry which is preliminary data.</text>
</comment>
<dbReference type="Gene3D" id="2.50.20.10">
    <property type="entry name" value="Lipoprotein localisation LolA/LolB/LppX"/>
    <property type="match status" value="1"/>
</dbReference>
<organism evidence="3 4">
    <name type="scientific">Albidovulum litorale</name>
    <dbReference type="NCBI Taxonomy" id="2984134"/>
    <lineage>
        <taxon>Bacteria</taxon>
        <taxon>Pseudomonadati</taxon>
        <taxon>Pseudomonadota</taxon>
        <taxon>Alphaproteobacteria</taxon>
        <taxon>Rhodobacterales</taxon>
        <taxon>Paracoccaceae</taxon>
        <taxon>Albidovulum</taxon>
    </lineage>
</organism>
<feature type="chain" id="PRO_5046232111" evidence="2">
    <location>
        <begin position="23"/>
        <end position="203"/>
    </location>
</feature>
<proteinExistence type="predicted"/>
<dbReference type="EMBL" id="JAOWKZ010000004">
    <property type="protein sequence ID" value="MCV2873802.1"/>
    <property type="molecule type" value="Genomic_DNA"/>
</dbReference>
<sequence length="203" mass="22212">MKQLRHILAPLALVLSVSPALAEKLPLSAISAYFNGLKTAETDFQQINSDGSTAAGRLIIYRPGRMRFEYGPPERTLVLASGGQVAIFDTKSNQPPEQYPLKKTPLNLILEQRVDLARAKMVVGHGEANGLTIVTAQDPEHPELGTIQMAFSSNPVALRQWIVTDETGSQTTVKLGAMKTGESYPSSLFSINSEIQRNKPRRN</sequence>
<dbReference type="PANTHER" id="PTHR35869:SF1">
    <property type="entry name" value="OUTER-MEMBRANE LIPOPROTEIN CARRIER PROTEIN"/>
    <property type="match status" value="1"/>
</dbReference>
<name>A0ABT2ZRY5_9RHOB</name>
<dbReference type="SUPFAM" id="SSF89392">
    <property type="entry name" value="Prokaryotic lipoproteins and lipoprotein localization factors"/>
    <property type="match status" value="1"/>
</dbReference>